<protein>
    <submittedName>
        <fullName evidence="12">Sphingomyelin synthase-like domain-containing protein</fullName>
    </submittedName>
</protein>
<evidence type="ECO:0000256" key="6">
    <source>
        <dbReference type="ARBA" id="ARBA00022989"/>
    </source>
</evidence>
<evidence type="ECO:0000313" key="11">
    <source>
        <dbReference type="Proteomes" id="UP000887540"/>
    </source>
</evidence>
<evidence type="ECO:0000256" key="3">
    <source>
        <dbReference type="ARBA" id="ARBA00022679"/>
    </source>
</evidence>
<keyword evidence="6 9" id="KW-1133">Transmembrane helix</keyword>
<reference evidence="12" key="1">
    <citation type="submission" date="2022-11" db="UniProtKB">
        <authorList>
            <consortium name="WormBaseParasite"/>
        </authorList>
    </citation>
    <scope>IDENTIFICATION</scope>
</reference>
<feature type="transmembrane region" description="Helical" evidence="9">
    <location>
        <begin position="64"/>
        <end position="85"/>
    </location>
</feature>
<evidence type="ECO:0000256" key="5">
    <source>
        <dbReference type="ARBA" id="ARBA00022919"/>
    </source>
</evidence>
<organism evidence="11 12">
    <name type="scientific">Acrobeloides nanus</name>
    <dbReference type="NCBI Taxonomy" id="290746"/>
    <lineage>
        <taxon>Eukaryota</taxon>
        <taxon>Metazoa</taxon>
        <taxon>Ecdysozoa</taxon>
        <taxon>Nematoda</taxon>
        <taxon>Chromadorea</taxon>
        <taxon>Rhabditida</taxon>
        <taxon>Tylenchina</taxon>
        <taxon>Cephalobomorpha</taxon>
        <taxon>Cephaloboidea</taxon>
        <taxon>Cephalobidae</taxon>
        <taxon>Acrobeloides</taxon>
    </lineage>
</organism>
<keyword evidence="8 9" id="KW-0472">Membrane</keyword>
<sequence>MPEILPLVTSKNEVSKLTTMWAFVLVAAGWFANELALAWIHDRVPRQVEPLPDLWFSIFPEVRGAIHVTEYIMLFLVVNALIVVICHQHRWIVMRRVFFCAALAYAFRAICITLLQVPVPSKNTYCAPKGDGSLATTAERIVRTFWSAGIEQLRPRELCGDLIVSGHTLTLFLAVLTFRQYTPRRLTYLGYVYQGLSYIAIICILLSRKHYCIDVLLGYVVVTRIFWTYHSLQYSFHQGEFDRNALSQTCWAWIVAVFEMDAPPPNLFLNVLEWPSSCPSKIRRTF</sequence>
<feature type="domain" description="Sphingomyelin synthase-like" evidence="10">
    <location>
        <begin position="159"/>
        <end position="231"/>
    </location>
</feature>
<comment type="similarity">
    <text evidence="2">Belongs to the sphingomyelin synthase family.</text>
</comment>
<evidence type="ECO:0000313" key="12">
    <source>
        <dbReference type="WBParaSite" id="ACRNAN_Path_1193.g4651.t1"/>
    </source>
</evidence>
<dbReference type="GO" id="GO:0033188">
    <property type="term" value="F:sphingomyelin synthase activity"/>
    <property type="evidence" value="ECO:0007669"/>
    <property type="project" value="TreeGrafter"/>
</dbReference>
<evidence type="ECO:0000256" key="7">
    <source>
        <dbReference type="ARBA" id="ARBA00023098"/>
    </source>
</evidence>
<dbReference type="Proteomes" id="UP000887540">
    <property type="component" value="Unplaced"/>
</dbReference>
<evidence type="ECO:0000256" key="8">
    <source>
        <dbReference type="ARBA" id="ARBA00023136"/>
    </source>
</evidence>
<dbReference type="AlphaFoldDB" id="A0A914BX21"/>
<feature type="transmembrane region" description="Helical" evidence="9">
    <location>
        <begin position="188"/>
        <end position="207"/>
    </location>
</feature>
<keyword evidence="7" id="KW-0443">Lipid metabolism</keyword>
<name>A0A914BX21_9BILA</name>
<dbReference type="GO" id="GO:0046513">
    <property type="term" value="P:ceramide biosynthetic process"/>
    <property type="evidence" value="ECO:0007669"/>
    <property type="project" value="TreeGrafter"/>
</dbReference>
<evidence type="ECO:0000256" key="2">
    <source>
        <dbReference type="ARBA" id="ARBA00005441"/>
    </source>
</evidence>
<comment type="subcellular location">
    <subcellularLocation>
        <location evidence="1">Membrane</location>
        <topology evidence="1">Multi-pass membrane protein</topology>
    </subcellularLocation>
</comment>
<evidence type="ECO:0000256" key="9">
    <source>
        <dbReference type="SAM" id="Phobius"/>
    </source>
</evidence>
<dbReference type="PANTHER" id="PTHR21290">
    <property type="entry name" value="SPHINGOMYELIN SYNTHETASE"/>
    <property type="match status" value="1"/>
</dbReference>
<keyword evidence="5" id="KW-0746">Sphingolipid metabolism</keyword>
<dbReference type="GO" id="GO:0005789">
    <property type="term" value="C:endoplasmic reticulum membrane"/>
    <property type="evidence" value="ECO:0007669"/>
    <property type="project" value="TreeGrafter"/>
</dbReference>
<keyword evidence="3" id="KW-0808">Transferase</keyword>
<dbReference type="Pfam" id="PF14360">
    <property type="entry name" value="PAP2_C"/>
    <property type="match status" value="1"/>
</dbReference>
<dbReference type="GO" id="GO:0047493">
    <property type="term" value="F:ceramide cholinephosphotransferase activity"/>
    <property type="evidence" value="ECO:0007669"/>
    <property type="project" value="TreeGrafter"/>
</dbReference>
<feature type="transmembrane region" description="Helical" evidence="9">
    <location>
        <begin position="97"/>
        <end position="115"/>
    </location>
</feature>
<dbReference type="GO" id="GO:0006686">
    <property type="term" value="P:sphingomyelin biosynthetic process"/>
    <property type="evidence" value="ECO:0007669"/>
    <property type="project" value="TreeGrafter"/>
</dbReference>
<evidence type="ECO:0000256" key="4">
    <source>
        <dbReference type="ARBA" id="ARBA00022692"/>
    </source>
</evidence>
<accession>A0A914BX21</accession>
<evidence type="ECO:0000256" key="1">
    <source>
        <dbReference type="ARBA" id="ARBA00004141"/>
    </source>
</evidence>
<dbReference type="InterPro" id="IPR025749">
    <property type="entry name" value="Sphingomyelin_synth-like_dom"/>
</dbReference>
<keyword evidence="4 9" id="KW-0812">Transmembrane</keyword>
<proteinExistence type="inferred from homology"/>
<feature type="transmembrane region" description="Helical" evidence="9">
    <location>
        <begin position="20"/>
        <end position="40"/>
    </location>
</feature>
<evidence type="ECO:0000259" key="10">
    <source>
        <dbReference type="Pfam" id="PF14360"/>
    </source>
</evidence>
<dbReference type="GO" id="GO:0005886">
    <property type="term" value="C:plasma membrane"/>
    <property type="evidence" value="ECO:0007669"/>
    <property type="project" value="TreeGrafter"/>
</dbReference>
<dbReference type="CDD" id="cd01610">
    <property type="entry name" value="PAP2_like"/>
    <property type="match status" value="1"/>
</dbReference>
<keyword evidence="11" id="KW-1185">Reference proteome</keyword>
<dbReference type="GO" id="GO:0000139">
    <property type="term" value="C:Golgi membrane"/>
    <property type="evidence" value="ECO:0007669"/>
    <property type="project" value="TreeGrafter"/>
</dbReference>
<dbReference type="PANTHER" id="PTHR21290:SF4">
    <property type="entry name" value="SPHINGOMYELIN SYNTHASE-RELATED 2"/>
    <property type="match status" value="1"/>
</dbReference>
<dbReference type="InterPro" id="IPR045221">
    <property type="entry name" value="Sphingomyelin_synth-like"/>
</dbReference>
<dbReference type="WBParaSite" id="ACRNAN_Path_1193.g4651.t1">
    <property type="protein sequence ID" value="ACRNAN_Path_1193.g4651.t1"/>
    <property type="gene ID" value="ACRNAN_Path_1193.g4651"/>
</dbReference>